<dbReference type="STRING" id="1353009.A0A1Y2IV47"/>
<dbReference type="EMBL" id="KZ084098">
    <property type="protein sequence ID" value="OSD04081.1"/>
    <property type="molecule type" value="Genomic_DNA"/>
</dbReference>
<dbReference type="AlphaFoldDB" id="A0A1Y2IV47"/>
<keyword evidence="2" id="KW-1185">Reference proteome</keyword>
<evidence type="ECO:0008006" key="3">
    <source>
        <dbReference type="Google" id="ProtNLM"/>
    </source>
</evidence>
<dbReference type="OrthoDB" id="2800937at2759"/>
<name>A0A1Y2IV47_TRAC3</name>
<reference evidence="1 2" key="1">
    <citation type="journal article" date="2015" name="Biotechnol. Biofuels">
        <title>Enhanced degradation of softwood versus hardwood by the white-rot fungus Pycnoporus coccineus.</title>
        <authorList>
            <person name="Couturier M."/>
            <person name="Navarro D."/>
            <person name="Chevret D."/>
            <person name="Henrissat B."/>
            <person name="Piumi F."/>
            <person name="Ruiz-Duenas F.J."/>
            <person name="Martinez A.T."/>
            <person name="Grigoriev I.V."/>
            <person name="Riley R."/>
            <person name="Lipzen A."/>
            <person name="Berrin J.G."/>
            <person name="Master E.R."/>
            <person name="Rosso M.N."/>
        </authorList>
    </citation>
    <scope>NUCLEOTIDE SEQUENCE [LARGE SCALE GENOMIC DNA]</scope>
    <source>
        <strain evidence="1 2">BRFM310</strain>
    </source>
</reference>
<dbReference type="PANTHER" id="PTHR33481:SF1">
    <property type="entry name" value="ENDONUCLEASE_EXONUCLEASE_PHOSPHATASE DOMAIN-CONTAINING PROTEIN-RELATED"/>
    <property type="match status" value="1"/>
</dbReference>
<proteinExistence type="predicted"/>
<sequence>MDDVALVVTGKTSEETHKKACAFMQREGGAMAWSKSHNSAFSVDKFGLLNCARVKPGLRPALDLGGTVIEPFNHQHFLGVLLDRCLRFHQHVALAVARGSAWTALIRRLARMQHGLQMEEVRRLYMSVAIPSMLYAVDVFLVPVQTRVGGGQEYGSVGAVKKLTQIHCQALLVMTGAMRSTATDVLEAHAHVLPFRLLMDQLCQRSVVRLCTLLPSHPLHPHILRASWHYVKSHRAPLHELMYTYRATASPVGMEKVQATQRHPCWCPPHVTKITSSKDVSLDQQ</sequence>
<dbReference type="PANTHER" id="PTHR33481">
    <property type="entry name" value="REVERSE TRANSCRIPTASE"/>
    <property type="match status" value="1"/>
</dbReference>
<dbReference type="Proteomes" id="UP000193067">
    <property type="component" value="Unassembled WGS sequence"/>
</dbReference>
<evidence type="ECO:0000313" key="1">
    <source>
        <dbReference type="EMBL" id="OSD04081.1"/>
    </source>
</evidence>
<protein>
    <recommendedName>
        <fullName evidence="3">Reverse transcriptase domain-containing protein</fullName>
    </recommendedName>
</protein>
<evidence type="ECO:0000313" key="2">
    <source>
        <dbReference type="Proteomes" id="UP000193067"/>
    </source>
</evidence>
<organism evidence="1 2">
    <name type="scientific">Trametes coccinea (strain BRFM310)</name>
    <name type="common">Pycnoporus coccineus</name>
    <dbReference type="NCBI Taxonomy" id="1353009"/>
    <lineage>
        <taxon>Eukaryota</taxon>
        <taxon>Fungi</taxon>
        <taxon>Dikarya</taxon>
        <taxon>Basidiomycota</taxon>
        <taxon>Agaricomycotina</taxon>
        <taxon>Agaricomycetes</taxon>
        <taxon>Polyporales</taxon>
        <taxon>Polyporaceae</taxon>
        <taxon>Trametes</taxon>
    </lineage>
</organism>
<accession>A0A1Y2IV47</accession>
<gene>
    <name evidence="1" type="ORF">PYCCODRAFT_1365058</name>
</gene>